<dbReference type="Proteomes" id="UP001596512">
    <property type="component" value="Unassembled WGS sequence"/>
</dbReference>
<evidence type="ECO:0000259" key="1">
    <source>
        <dbReference type="PROSITE" id="PS51819"/>
    </source>
</evidence>
<organism evidence="2 3">
    <name type="scientific">Actinokineospora soli</name>
    <dbReference type="NCBI Taxonomy" id="1048753"/>
    <lineage>
        <taxon>Bacteria</taxon>
        <taxon>Bacillati</taxon>
        <taxon>Actinomycetota</taxon>
        <taxon>Actinomycetes</taxon>
        <taxon>Pseudonocardiales</taxon>
        <taxon>Pseudonocardiaceae</taxon>
        <taxon>Actinokineospora</taxon>
    </lineage>
</organism>
<dbReference type="PROSITE" id="PS51819">
    <property type="entry name" value="VOC"/>
    <property type="match status" value="2"/>
</dbReference>
<evidence type="ECO:0000313" key="3">
    <source>
        <dbReference type="Proteomes" id="UP001596512"/>
    </source>
</evidence>
<protein>
    <submittedName>
        <fullName evidence="2">VOC family protein</fullName>
    </submittedName>
</protein>
<dbReference type="PANTHER" id="PTHR33993">
    <property type="entry name" value="GLYOXALASE-RELATED"/>
    <property type="match status" value="1"/>
</dbReference>
<dbReference type="InterPro" id="IPR052164">
    <property type="entry name" value="Anthracycline_SecMetBiosynth"/>
</dbReference>
<comment type="caution">
    <text evidence="2">The sequence shown here is derived from an EMBL/GenBank/DDBJ whole genome shotgun (WGS) entry which is preliminary data.</text>
</comment>
<reference evidence="3" key="1">
    <citation type="journal article" date="2019" name="Int. J. Syst. Evol. Microbiol.">
        <title>The Global Catalogue of Microorganisms (GCM) 10K type strain sequencing project: providing services to taxonomists for standard genome sequencing and annotation.</title>
        <authorList>
            <consortium name="The Broad Institute Genomics Platform"/>
            <consortium name="The Broad Institute Genome Sequencing Center for Infectious Disease"/>
            <person name="Wu L."/>
            <person name="Ma J."/>
        </authorList>
    </citation>
    <scope>NUCLEOTIDE SEQUENCE [LARGE SCALE GENOMIC DNA]</scope>
    <source>
        <strain evidence="3">JCM 17695</strain>
    </source>
</reference>
<dbReference type="Pfam" id="PF18029">
    <property type="entry name" value="Glyoxalase_6"/>
    <property type="match status" value="1"/>
</dbReference>
<dbReference type="Gene3D" id="3.10.180.10">
    <property type="entry name" value="2,3-Dihydroxybiphenyl 1,2-Dioxygenase, domain 1"/>
    <property type="match status" value="2"/>
</dbReference>
<dbReference type="InterPro" id="IPR004360">
    <property type="entry name" value="Glyas_Fos-R_dOase_dom"/>
</dbReference>
<keyword evidence="3" id="KW-1185">Reference proteome</keyword>
<dbReference type="InterPro" id="IPR041581">
    <property type="entry name" value="Glyoxalase_6"/>
</dbReference>
<gene>
    <name evidence="2" type="ORF">ACFQV2_27325</name>
</gene>
<sequence>MSHVSQNQPLGTPTWVDLGIPDLARGQEFYSALFGWEFQDVSGYSFALLDGAKVAGMSGGSEGPDHWWTVYLATDDCAATADRVRASGGRVLVGPGEMADLGVMAVCEDPVGAPFSLWQGKGLVGCERVNEPGTLVRNDLSTADPAPAREFYAAVFDFTLDTNDDLPGMDFTFLRRPDGHEVGGVLGNERAVRSRWSTTFEVADTDSTATLAINAGGKVIDTEDMVYGRFAVLLDPFGAEFSIIARPKD</sequence>
<name>A0ABW2TS02_9PSEU</name>
<proteinExistence type="predicted"/>
<accession>A0ABW2TS02</accession>
<dbReference type="SUPFAM" id="SSF54593">
    <property type="entry name" value="Glyoxalase/Bleomycin resistance protein/Dihydroxybiphenyl dioxygenase"/>
    <property type="match status" value="1"/>
</dbReference>
<dbReference type="InterPro" id="IPR037523">
    <property type="entry name" value="VOC_core"/>
</dbReference>
<dbReference type="CDD" id="cd07247">
    <property type="entry name" value="SgaA_N_like"/>
    <property type="match status" value="1"/>
</dbReference>
<dbReference type="EMBL" id="JBHTEY010000004">
    <property type="protein sequence ID" value="MFC7616620.1"/>
    <property type="molecule type" value="Genomic_DNA"/>
</dbReference>
<feature type="domain" description="VOC" evidence="1">
    <location>
        <begin position="131"/>
        <end position="246"/>
    </location>
</feature>
<feature type="domain" description="VOC" evidence="1">
    <location>
        <begin position="12"/>
        <end position="120"/>
    </location>
</feature>
<evidence type="ECO:0000313" key="2">
    <source>
        <dbReference type="EMBL" id="MFC7616620.1"/>
    </source>
</evidence>
<dbReference type="InterPro" id="IPR029068">
    <property type="entry name" value="Glyas_Bleomycin-R_OHBP_Dase"/>
</dbReference>
<dbReference type="Pfam" id="PF00903">
    <property type="entry name" value="Glyoxalase"/>
    <property type="match status" value="1"/>
</dbReference>
<dbReference type="PANTHER" id="PTHR33993:SF14">
    <property type="entry name" value="GB|AAF24581.1"/>
    <property type="match status" value="1"/>
</dbReference>